<comment type="similarity">
    <text evidence="1">Belongs to the SNF2/RAD54 helicase family.</text>
</comment>
<keyword evidence="2" id="KW-0378">Hydrolase</keyword>
<evidence type="ECO:0000259" key="3">
    <source>
        <dbReference type="Pfam" id="PF00176"/>
    </source>
</evidence>
<name>A0A667HIL8_LYNCA</name>
<dbReference type="GO" id="GO:0004386">
    <property type="term" value="F:helicase activity"/>
    <property type="evidence" value="ECO:0007669"/>
    <property type="project" value="UniProtKB-KW"/>
</dbReference>
<dbReference type="AlphaFoldDB" id="A0A667HIL8"/>
<dbReference type="Ensembl" id="ENSLCNT00005029745.1">
    <property type="protein sequence ID" value="ENSLCNP00005026618.1"/>
    <property type="gene ID" value="ENSLCNG00005017321.1"/>
</dbReference>
<reference evidence="4" key="2">
    <citation type="submission" date="2025-09" db="UniProtKB">
        <authorList>
            <consortium name="Ensembl"/>
        </authorList>
    </citation>
    <scope>IDENTIFICATION</scope>
</reference>
<keyword evidence="2" id="KW-0547">Nucleotide-binding</keyword>
<dbReference type="PANTHER" id="PTHR45629:SF7">
    <property type="entry name" value="DNA EXCISION REPAIR PROTEIN ERCC-6-RELATED"/>
    <property type="match status" value="1"/>
</dbReference>
<dbReference type="InterPro" id="IPR050496">
    <property type="entry name" value="SNF2_RAD54_helicase_repair"/>
</dbReference>
<organism evidence="4 5">
    <name type="scientific">Lynx canadensis</name>
    <name type="common">Canada lynx</name>
    <name type="synonym">Felis canadensis</name>
    <dbReference type="NCBI Taxonomy" id="61383"/>
    <lineage>
        <taxon>Eukaryota</taxon>
        <taxon>Metazoa</taxon>
        <taxon>Chordata</taxon>
        <taxon>Craniata</taxon>
        <taxon>Vertebrata</taxon>
        <taxon>Euteleostomi</taxon>
        <taxon>Mammalia</taxon>
        <taxon>Eutheria</taxon>
        <taxon>Laurasiatheria</taxon>
        <taxon>Carnivora</taxon>
        <taxon>Feliformia</taxon>
        <taxon>Felidae</taxon>
        <taxon>Felinae</taxon>
        <taxon>Lynx</taxon>
    </lineage>
</organism>
<dbReference type="Pfam" id="PF00176">
    <property type="entry name" value="SNF2-rel_dom"/>
    <property type="match status" value="1"/>
</dbReference>
<keyword evidence="2" id="KW-0067">ATP-binding</keyword>
<protein>
    <recommendedName>
        <fullName evidence="3">SNF2 N-terminal domain-containing protein</fullName>
    </recommendedName>
</protein>
<evidence type="ECO:0000256" key="2">
    <source>
        <dbReference type="ARBA" id="ARBA00022806"/>
    </source>
</evidence>
<dbReference type="InterPro" id="IPR000330">
    <property type="entry name" value="SNF2_N"/>
</dbReference>
<evidence type="ECO:0000313" key="4">
    <source>
        <dbReference type="Ensembl" id="ENSLCNP00005026618.1"/>
    </source>
</evidence>
<feature type="domain" description="SNF2 N-terminal" evidence="3">
    <location>
        <begin position="4"/>
        <end position="94"/>
    </location>
</feature>
<evidence type="ECO:0000313" key="5">
    <source>
        <dbReference type="Proteomes" id="UP000472241"/>
    </source>
</evidence>
<proteinExistence type="inferred from homology"/>
<dbReference type="Proteomes" id="UP000472241">
    <property type="component" value="Unplaced"/>
</dbReference>
<dbReference type="GO" id="GO:0005524">
    <property type="term" value="F:ATP binding"/>
    <property type="evidence" value="ECO:0007669"/>
    <property type="project" value="InterPro"/>
</dbReference>
<sequence length="232" mass="26677">MFWKIFNMQFSDPVEHGQRHTATKRELATGRKAMQRLAKKMSGWFLRRTKTLIKDSPCVLSWQMVYCSLTDFQKAVYQTVLETKDVTLILQSSEPCSCNSGRKKRNCCFKTNSHGETVKTLYFSYLAVLQKVANHVALLQTASTSKQQETLIKRICDQVFSKFPDFVQKSKNAAFETLSDPKYSGKMKVSALLSCCIHTRMIFKIFISSVTGTPTNQNRYPIIQKRLAKDDW</sequence>
<accession>A0A667HIL8</accession>
<keyword evidence="5" id="KW-1185">Reference proteome</keyword>
<dbReference type="SUPFAM" id="SSF52540">
    <property type="entry name" value="P-loop containing nucleoside triphosphate hydrolases"/>
    <property type="match status" value="1"/>
</dbReference>
<dbReference type="PANTHER" id="PTHR45629">
    <property type="entry name" value="SNF2/RAD54 FAMILY MEMBER"/>
    <property type="match status" value="1"/>
</dbReference>
<dbReference type="Gene3D" id="3.40.50.300">
    <property type="entry name" value="P-loop containing nucleotide triphosphate hydrolases"/>
    <property type="match status" value="1"/>
</dbReference>
<dbReference type="InterPro" id="IPR027417">
    <property type="entry name" value="P-loop_NTPase"/>
</dbReference>
<evidence type="ECO:0000256" key="1">
    <source>
        <dbReference type="ARBA" id="ARBA00007025"/>
    </source>
</evidence>
<reference evidence="4" key="1">
    <citation type="submission" date="2025-08" db="UniProtKB">
        <authorList>
            <consortium name="Ensembl"/>
        </authorList>
    </citation>
    <scope>IDENTIFICATION</scope>
</reference>
<keyword evidence="2" id="KW-0347">Helicase</keyword>